<organism evidence="2 3">
    <name type="scientific">Cordylochernes scorpioides</name>
    <dbReference type="NCBI Taxonomy" id="51811"/>
    <lineage>
        <taxon>Eukaryota</taxon>
        <taxon>Metazoa</taxon>
        <taxon>Ecdysozoa</taxon>
        <taxon>Arthropoda</taxon>
        <taxon>Chelicerata</taxon>
        <taxon>Arachnida</taxon>
        <taxon>Pseudoscorpiones</taxon>
        <taxon>Cheliferoidea</taxon>
        <taxon>Chernetidae</taxon>
        <taxon>Cordylochernes</taxon>
    </lineage>
</organism>
<evidence type="ECO:0000313" key="2">
    <source>
        <dbReference type="EMBL" id="UYV62283.1"/>
    </source>
</evidence>
<keyword evidence="3" id="KW-1185">Reference proteome</keyword>
<sequence>MNTTLPTTFCIQEQPISAMREEDTYCHLGVPTNFNKSRNPKKPSRESRKMWKKSTRANLEEDRRHQDLRLHKTAFREVDLLIKRLGKKWPGLPLQASNEVLFIPPSKGGVGMVPFGDRTDLAKIQHAFRLLTSPDSETSALTKSLLKRVAERKLRRLALEEELAGYLSGKLDGDFARVGGDITSLCSDARNTSRRLSKRIGVQWVHNPTLGDITIKLPNTDKTPKEISLPTVAREQIIARLWAGLPRLLPENSD</sequence>
<dbReference type="EMBL" id="CP092863">
    <property type="protein sequence ID" value="UYV62283.1"/>
    <property type="molecule type" value="Genomic_DNA"/>
</dbReference>
<feature type="region of interest" description="Disordered" evidence="1">
    <location>
        <begin position="31"/>
        <end position="58"/>
    </location>
</feature>
<reference evidence="2 3" key="1">
    <citation type="submission" date="2022-01" db="EMBL/GenBank/DDBJ databases">
        <title>A chromosomal length assembly of Cordylochernes scorpioides.</title>
        <authorList>
            <person name="Zeh D."/>
            <person name="Zeh J."/>
        </authorList>
    </citation>
    <scope>NUCLEOTIDE SEQUENCE [LARGE SCALE GENOMIC DNA]</scope>
    <source>
        <strain evidence="2">IN4F17</strain>
        <tissue evidence="2">Whole Body</tissue>
    </source>
</reference>
<protein>
    <submittedName>
        <fullName evidence="2">Uncharacterized protein</fullName>
    </submittedName>
</protein>
<evidence type="ECO:0000313" key="3">
    <source>
        <dbReference type="Proteomes" id="UP001235939"/>
    </source>
</evidence>
<name>A0ABY6K0G3_9ARAC</name>
<gene>
    <name evidence="2" type="ORF">LAZ67_1008433</name>
</gene>
<proteinExistence type="predicted"/>
<accession>A0ABY6K0G3</accession>
<evidence type="ECO:0000256" key="1">
    <source>
        <dbReference type="SAM" id="MobiDB-lite"/>
    </source>
</evidence>
<dbReference type="Proteomes" id="UP001235939">
    <property type="component" value="Chromosome 01"/>
</dbReference>